<evidence type="ECO:0000313" key="3">
    <source>
        <dbReference type="Proteomes" id="UP000317835"/>
    </source>
</evidence>
<gene>
    <name evidence="2" type="ORF">ElP_22560</name>
</gene>
<organism evidence="2 3">
    <name type="scientific">Tautonia plasticadhaerens</name>
    <dbReference type="NCBI Taxonomy" id="2527974"/>
    <lineage>
        <taxon>Bacteria</taxon>
        <taxon>Pseudomonadati</taxon>
        <taxon>Planctomycetota</taxon>
        <taxon>Planctomycetia</taxon>
        <taxon>Isosphaerales</taxon>
        <taxon>Isosphaeraceae</taxon>
        <taxon>Tautonia</taxon>
    </lineage>
</organism>
<sequence>MATSLRQTIANRLNALKSTGPRTAEGKARSSRNALRRALPDRHRHPECMTDHSAMPGPHS</sequence>
<evidence type="ECO:0000313" key="2">
    <source>
        <dbReference type="EMBL" id="QDV34371.1"/>
    </source>
</evidence>
<feature type="region of interest" description="Disordered" evidence="1">
    <location>
        <begin position="13"/>
        <end position="60"/>
    </location>
</feature>
<dbReference type="AlphaFoldDB" id="A0A518H0N3"/>
<proteinExistence type="predicted"/>
<dbReference type="EMBL" id="CP036426">
    <property type="protein sequence ID" value="QDV34371.1"/>
    <property type="molecule type" value="Genomic_DNA"/>
</dbReference>
<protein>
    <submittedName>
        <fullName evidence="2">Uncharacterized protein</fullName>
    </submittedName>
</protein>
<name>A0A518H0N3_9BACT</name>
<keyword evidence="3" id="KW-1185">Reference proteome</keyword>
<accession>A0A518H0N3</accession>
<feature type="compositionally biased region" description="Basic and acidic residues" evidence="1">
    <location>
        <begin position="38"/>
        <end position="50"/>
    </location>
</feature>
<evidence type="ECO:0000256" key="1">
    <source>
        <dbReference type="SAM" id="MobiDB-lite"/>
    </source>
</evidence>
<reference evidence="2 3" key="1">
    <citation type="submission" date="2019-02" db="EMBL/GenBank/DDBJ databases">
        <title>Deep-cultivation of Planctomycetes and their phenomic and genomic characterization uncovers novel biology.</title>
        <authorList>
            <person name="Wiegand S."/>
            <person name="Jogler M."/>
            <person name="Boedeker C."/>
            <person name="Pinto D."/>
            <person name="Vollmers J."/>
            <person name="Rivas-Marin E."/>
            <person name="Kohn T."/>
            <person name="Peeters S.H."/>
            <person name="Heuer A."/>
            <person name="Rast P."/>
            <person name="Oberbeckmann S."/>
            <person name="Bunk B."/>
            <person name="Jeske O."/>
            <person name="Meyerdierks A."/>
            <person name="Storesund J.E."/>
            <person name="Kallscheuer N."/>
            <person name="Luecker S."/>
            <person name="Lage O.M."/>
            <person name="Pohl T."/>
            <person name="Merkel B.J."/>
            <person name="Hornburger P."/>
            <person name="Mueller R.-W."/>
            <person name="Bruemmer F."/>
            <person name="Labrenz M."/>
            <person name="Spormann A.M."/>
            <person name="Op den Camp H."/>
            <person name="Overmann J."/>
            <person name="Amann R."/>
            <person name="Jetten M.S.M."/>
            <person name="Mascher T."/>
            <person name="Medema M.H."/>
            <person name="Devos D.P."/>
            <person name="Kaster A.-K."/>
            <person name="Ovreas L."/>
            <person name="Rohde M."/>
            <person name="Galperin M.Y."/>
            <person name="Jogler C."/>
        </authorList>
    </citation>
    <scope>NUCLEOTIDE SEQUENCE [LARGE SCALE GENOMIC DNA]</scope>
    <source>
        <strain evidence="2 3">ElP</strain>
    </source>
</reference>
<dbReference type="KEGG" id="tpla:ElP_22560"/>
<dbReference type="Proteomes" id="UP000317835">
    <property type="component" value="Chromosome"/>
</dbReference>